<evidence type="ECO:0000313" key="4">
    <source>
        <dbReference type="Proteomes" id="UP001595692"/>
    </source>
</evidence>
<sequence length="263" mass="30400">MRNSLLLCLLVICLSGSPAYAKEIIRVGGYPFAPFVYRHGPAYDGVTLALIQALNQIQDEFELSFTPISSTRRLQGFDLHRFDLILFENPRWGWEGRDLEFIPLPFSDGDIMITLQSAEDTTALFQHPDKYSLIAVQGFHYGFANYQNDPDYLRQHYDILLVKDNESSLQALLRKRGKIALITYSYLMTRLSQQPELQRQITLAPSYDTRYALGALLRASHPHLHRTQLEKWLNQLEQDGSLARIWERYVPKGYPRVIPPSRQ</sequence>
<dbReference type="Proteomes" id="UP001595692">
    <property type="component" value="Unassembled WGS sequence"/>
</dbReference>
<comment type="similarity">
    <text evidence="1">Belongs to the bacterial solute-binding protein 3 family.</text>
</comment>
<reference evidence="4" key="1">
    <citation type="journal article" date="2019" name="Int. J. Syst. Evol. Microbiol.">
        <title>The Global Catalogue of Microorganisms (GCM) 10K type strain sequencing project: providing services to taxonomists for standard genome sequencing and annotation.</title>
        <authorList>
            <consortium name="The Broad Institute Genomics Platform"/>
            <consortium name="The Broad Institute Genome Sequencing Center for Infectious Disease"/>
            <person name="Wu L."/>
            <person name="Ma J."/>
        </authorList>
    </citation>
    <scope>NUCLEOTIDE SEQUENCE [LARGE SCALE GENOMIC DNA]</scope>
    <source>
        <strain evidence="4">CCUG 54939</strain>
    </source>
</reference>
<feature type="signal peptide" evidence="2">
    <location>
        <begin position="1"/>
        <end position="21"/>
    </location>
</feature>
<dbReference type="SUPFAM" id="SSF53850">
    <property type="entry name" value="Periplasmic binding protein-like II"/>
    <property type="match status" value="1"/>
</dbReference>
<comment type="caution">
    <text evidence="3">The sequence shown here is derived from an EMBL/GenBank/DDBJ whole genome shotgun (WGS) entry which is preliminary data.</text>
</comment>
<dbReference type="EMBL" id="JBHSAF010000014">
    <property type="protein sequence ID" value="MFC3914680.1"/>
    <property type="molecule type" value="Genomic_DNA"/>
</dbReference>
<name>A0ABV8CR45_9GAMM</name>
<organism evidence="3 4">
    <name type="scientific">Pseudaeromonas sharmana</name>
    <dbReference type="NCBI Taxonomy" id="328412"/>
    <lineage>
        <taxon>Bacteria</taxon>
        <taxon>Pseudomonadati</taxon>
        <taxon>Pseudomonadota</taxon>
        <taxon>Gammaproteobacteria</taxon>
        <taxon>Aeromonadales</taxon>
        <taxon>Aeromonadaceae</taxon>
        <taxon>Pseudaeromonas</taxon>
    </lineage>
</organism>
<accession>A0ABV8CR45</accession>
<evidence type="ECO:0000256" key="1">
    <source>
        <dbReference type="ARBA" id="ARBA00010333"/>
    </source>
</evidence>
<evidence type="ECO:0000313" key="3">
    <source>
        <dbReference type="EMBL" id="MFC3914680.1"/>
    </source>
</evidence>
<keyword evidence="4" id="KW-1185">Reference proteome</keyword>
<proteinExistence type="inferred from homology"/>
<keyword evidence="2" id="KW-0732">Signal</keyword>
<dbReference type="PANTHER" id="PTHR35936:SF25">
    <property type="entry name" value="ABC TRANSPORTER SUBSTRATE-BINDING PROTEIN"/>
    <property type="match status" value="1"/>
</dbReference>
<dbReference type="RefSeq" id="WP_377153834.1">
    <property type="nucleotide sequence ID" value="NZ_JBHSAF010000014.1"/>
</dbReference>
<feature type="chain" id="PRO_5047106518" evidence="2">
    <location>
        <begin position="22"/>
        <end position="263"/>
    </location>
</feature>
<dbReference type="Gene3D" id="3.40.190.10">
    <property type="entry name" value="Periplasmic binding protein-like II"/>
    <property type="match status" value="2"/>
</dbReference>
<protein>
    <submittedName>
        <fullName evidence="3">Substrate-binding periplasmic protein</fullName>
    </submittedName>
</protein>
<dbReference type="PANTHER" id="PTHR35936">
    <property type="entry name" value="MEMBRANE-BOUND LYTIC MUREIN TRANSGLYCOSYLASE F"/>
    <property type="match status" value="1"/>
</dbReference>
<evidence type="ECO:0000256" key="2">
    <source>
        <dbReference type="SAM" id="SignalP"/>
    </source>
</evidence>
<gene>
    <name evidence="3" type="ORF">ACFOSS_14620</name>
</gene>